<dbReference type="EMBL" id="CP012034">
    <property type="protein sequence ID" value="AKP68016.1"/>
    <property type="molecule type" value="Genomic_DNA"/>
</dbReference>
<sequence length="246" mass="27861">MSKKIFAHRGIPTLAPENTMPAFNAVVANGLKWIETDLSITKDEDVFIIHDDKLDRTTDQTGSIETVDTETVGSADAGSWYDAKFKGEKIPTLSQLINFLNKNKINANIELKGVVGDDADYLADKLVLKFSKALEKLDPEIDLIISSFNPIMLAKMYKLNPELKYAVLFEHTAIQDDWNLIMQASHAKIIHPDDTDLTKEKIDMIKKYNYQINVWTVDNKERAKQLLDWGVDGIFTNKADQMKDLV</sequence>
<evidence type="ECO:0000313" key="2">
    <source>
        <dbReference type="EMBL" id="AKP68016.1"/>
    </source>
</evidence>
<dbReference type="OrthoDB" id="384721at2"/>
<evidence type="ECO:0000313" key="3">
    <source>
        <dbReference type="Proteomes" id="UP000036106"/>
    </source>
</evidence>
<gene>
    <name evidence="2" type="ORF">ABM34_11045</name>
</gene>
<dbReference type="SUPFAM" id="SSF51695">
    <property type="entry name" value="PLC-like phosphodiesterases"/>
    <property type="match status" value="1"/>
</dbReference>
<dbReference type="PANTHER" id="PTHR46211">
    <property type="entry name" value="GLYCEROPHOSPHORYL DIESTER PHOSPHODIESTERASE"/>
    <property type="match status" value="1"/>
</dbReference>
<reference evidence="3" key="1">
    <citation type="submission" date="2015-07" db="EMBL/GenBank/DDBJ databases">
        <title>Lactobacillus ginsenosidimutans/EMML 3141/ whole genome sequencing.</title>
        <authorList>
            <person name="Kim M.K."/>
            <person name="Im W.-T."/>
            <person name="Srinivasan S."/>
            <person name="Lee J.-J."/>
        </authorList>
    </citation>
    <scope>NUCLEOTIDE SEQUENCE [LARGE SCALE GENOMIC DNA]</scope>
    <source>
        <strain evidence="3">EMML 3041</strain>
    </source>
</reference>
<name>A0A0H4QLN8_9LACO</name>
<dbReference type="Proteomes" id="UP000036106">
    <property type="component" value="Chromosome"/>
</dbReference>
<accession>A0A0H4QLN8</accession>
<dbReference type="STRING" id="1007676.ABM34_11045"/>
<dbReference type="InterPro" id="IPR017946">
    <property type="entry name" value="PLC-like_Pdiesterase_TIM-brl"/>
</dbReference>
<protein>
    <submittedName>
        <fullName evidence="2">Glycerophosphodiester phosphodiesterase</fullName>
    </submittedName>
</protein>
<dbReference type="KEGG" id="lgn:ABM34_11045"/>
<organism evidence="2 3">
    <name type="scientific">Companilactobacillus ginsenosidimutans</name>
    <dbReference type="NCBI Taxonomy" id="1007676"/>
    <lineage>
        <taxon>Bacteria</taxon>
        <taxon>Bacillati</taxon>
        <taxon>Bacillota</taxon>
        <taxon>Bacilli</taxon>
        <taxon>Lactobacillales</taxon>
        <taxon>Lactobacillaceae</taxon>
        <taxon>Companilactobacillus</taxon>
    </lineage>
</organism>
<dbReference type="Gene3D" id="3.20.20.190">
    <property type="entry name" value="Phosphatidylinositol (PI) phosphodiesterase"/>
    <property type="match status" value="1"/>
</dbReference>
<dbReference type="Pfam" id="PF03009">
    <property type="entry name" value="GDPD"/>
    <property type="match status" value="1"/>
</dbReference>
<proteinExistence type="predicted"/>
<keyword evidence="3" id="KW-1185">Reference proteome</keyword>
<dbReference type="GO" id="GO:0006629">
    <property type="term" value="P:lipid metabolic process"/>
    <property type="evidence" value="ECO:0007669"/>
    <property type="project" value="InterPro"/>
</dbReference>
<feature type="domain" description="GP-PDE" evidence="1">
    <location>
        <begin position="3"/>
        <end position="246"/>
    </location>
</feature>
<dbReference type="InterPro" id="IPR030395">
    <property type="entry name" value="GP_PDE_dom"/>
</dbReference>
<evidence type="ECO:0000259" key="1">
    <source>
        <dbReference type="PROSITE" id="PS51704"/>
    </source>
</evidence>
<dbReference type="PANTHER" id="PTHR46211:SF1">
    <property type="entry name" value="GLYCEROPHOSPHODIESTER PHOSPHODIESTERASE, CYTOPLASMIC"/>
    <property type="match status" value="1"/>
</dbReference>
<dbReference type="GO" id="GO:0008081">
    <property type="term" value="F:phosphoric diester hydrolase activity"/>
    <property type="evidence" value="ECO:0007669"/>
    <property type="project" value="InterPro"/>
</dbReference>
<dbReference type="RefSeq" id="WP_048705749.1">
    <property type="nucleotide sequence ID" value="NZ_CP012034.1"/>
</dbReference>
<dbReference type="AlphaFoldDB" id="A0A0H4QLN8"/>
<dbReference type="PATRIC" id="fig|1007676.4.peg.2237"/>
<dbReference type="PROSITE" id="PS51704">
    <property type="entry name" value="GP_PDE"/>
    <property type="match status" value="1"/>
</dbReference>